<keyword evidence="1" id="KW-1133">Transmembrane helix</keyword>
<dbReference type="Ensembl" id="ENSGGOT00000044343.1">
    <property type="protein sequence ID" value="ENSGGOP00000030917.1"/>
    <property type="gene ID" value="ENSGGOG00000040389.1"/>
</dbReference>
<feature type="transmembrane region" description="Helical" evidence="1">
    <location>
        <begin position="84"/>
        <end position="105"/>
    </location>
</feature>
<evidence type="ECO:0000256" key="1">
    <source>
        <dbReference type="SAM" id="Phobius"/>
    </source>
</evidence>
<evidence type="ECO:0000313" key="2">
    <source>
        <dbReference type="Ensembl" id="ENSGGOP00000030917.1"/>
    </source>
</evidence>
<dbReference type="GeneTree" id="ENSGT00910000147360"/>
<keyword evidence="1" id="KW-0472">Membrane</keyword>
<name>A0A2I2Y7P2_GORGO</name>
<dbReference type="Proteomes" id="UP000001519">
    <property type="component" value="Chromosome 10"/>
</dbReference>
<dbReference type="AlphaFoldDB" id="A0A2I2Y7P2"/>
<keyword evidence="3" id="KW-1185">Reference proteome</keyword>
<keyword evidence="1" id="KW-0812">Transmembrane</keyword>
<reference evidence="2" key="4">
    <citation type="submission" date="2025-09" db="UniProtKB">
        <authorList>
            <consortium name="Ensembl"/>
        </authorList>
    </citation>
    <scope>IDENTIFICATION</scope>
</reference>
<dbReference type="OMA" id="CYSKVVR"/>
<dbReference type="InParanoid" id="A0A2I2Y7P2"/>
<feature type="transmembrane region" description="Helical" evidence="1">
    <location>
        <begin position="36"/>
        <end position="54"/>
    </location>
</feature>
<reference evidence="2 3" key="2">
    <citation type="journal article" date="2012" name="Nature">
        <title>Insights into hominid evolution from the gorilla genome sequence.</title>
        <authorList>
            <person name="Scally A."/>
            <person name="Dutheil J.Y."/>
            <person name="Hillier L.W."/>
            <person name="Jordan G.E."/>
            <person name="Goodhead I."/>
            <person name="Herrero J."/>
            <person name="Hobolth A."/>
            <person name="Lappalainen T."/>
            <person name="Mailund T."/>
            <person name="Marques-Bonet T."/>
            <person name="McCarthy S."/>
            <person name="Montgomery S.H."/>
            <person name="Schwalie P.C."/>
            <person name="Tang Y.A."/>
            <person name="Ward M.C."/>
            <person name="Xue Y."/>
            <person name="Yngvadottir B."/>
            <person name="Alkan C."/>
            <person name="Andersen L.N."/>
            <person name="Ayub Q."/>
            <person name="Ball E.V."/>
            <person name="Beal K."/>
            <person name="Bradley B.J."/>
            <person name="Chen Y."/>
            <person name="Clee C.M."/>
            <person name="Fitzgerald S."/>
            <person name="Graves T.A."/>
            <person name="Gu Y."/>
            <person name="Heath P."/>
            <person name="Heger A."/>
            <person name="Karakoc E."/>
            <person name="Kolb-Kokocinski A."/>
            <person name="Laird G.K."/>
            <person name="Lunter G."/>
            <person name="Meader S."/>
            <person name="Mort M."/>
            <person name="Mullikin J.C."/>
            <person name="Munch K."/>
            <person name="O'Connor T.D."/>
            <person name="Phillips A.D."/>
            <person name="Prado-Martinez J."/>
            <person name="Rogers A.S."/>
            <person name="Sajjadian S."/>
            <person name="Schmidt D."/>
            <person name="Shaw K."/>
            <person name="Simpson J.T."/>
            <person name="Stenson P.D."/>
            <person name="Turner D.J."/>
            <person name="Vigilant L."/>
            <person name="Vilella A.J."/>
            <person name="Whitener W."/>
            <person name="Zhu B."/>
            <person name="Cooper D.N."/>
            <person name="de Jong P."/>
            <person name="Dermitzakis E.T."/>
            <person name="Eichler E.E."/>
            <person name="Flicek P."/>
            <person name="Goldman N."/>
            <person name="Mundy N.I."/>
            <person name="Ning Z."/>
            <person name="Odom D.T."/>
            <person name="Ponting C.P."/>
            <person name="Quail M.A."/>
            <person name="Ryder O.A."/>
            <person name="Searle S.M."/>
            <person name="Warren W.C."/>
            <person name="Wilson R.K."/>
            <person name="Schierup M.H."/>
            <person name="Rogers J."/>
            <person name="Tyler-Smith C."/>
            <person name="Durbin R."/>
        </authorList>
    </citation>
    <scope>NUCLEOTIDE SEQUENCE [LARGE SCALE GENOMIC DNA]</scope>
</reference>
<protein>
    <submittedName>
        <fullName evidence="2">Uncharacterized protein</fullName>
    </submittedName>
</protein>
<reference evidence="2" key="3">
    <citation type="submission" date="2025-08" db="UniProtKB">
        <authorList>
            <consortium name="Ensembl"/>
        </authorList>
    </citation>
    <scope>IDENTIFICATION</scope>
</reference>
<reference evidence="3" key="1">
    <citation type="submission" date="2011-05" db="EMBL/GenBank/DDBJ databases">
        <title>Insights into the evolution of the great apes provided by the gorilla genome.</title>
        <authorList>
            <person name="Scally A."/>
        </authorList>
    </citation>
    <scope>NUCLEOTIDE SEQUENCE [LARGE SCALE GENOMIC DNA]</scope>
</reference>
<organism evidence="2 3">
    <name type="scientific">Gorilla gorilla gorilla</name>
    <name type="common">Western lowland gorilla</name>
    <dbReference type="NCBI Taxonomy" id="9595"/>
    <lineage>
        <taxon>Eukaryota</taxon>
        <taxon>Metazoa</taxon>
        <taxon>Chordata</taxon>
        <taxon>Craniata</taxon>
        <taxon>Vertebrata</taxon>
        <taxon>Euteleostomi</taxon>
        <taxon>Mammalia</taxon>
        <taxon>Eutheria</taxon>
        <taxon>Euarchontoglires</taxon>
        <taxon>Primates</taxon>
        <taxon>Haplorrhini</taxon>
        <taxon>Catarrhini</taxon>
        <taxon>Hominidae</taxon>
        <taxon>Gorilla</taxon>
    </lineage>
</organism>
<evidence type="ECO:0000313" key="3">
    <source>
        <dbReference type="Proteomes" id="UP000001519"/>
    </source>
</evidence>
<dbReference type="Bgee" id="ENSGGOG00000040389">
    <property type="expression patterns" value="Expressed in frontal cortex and 1 other cell type or tissue"/>
</dbReference>
<accession>A0A2I2Y7P2</accession>
<sequence length="171" mass="19295">MKNTAVLIKLPGDMCYSKVVRQETLIPRTSPTLTPLTWLHCLAYLILAVLNSSASSVDTWHSPPWDPSRNSSQVLLYSNHTTKFTVWVVQLACIIIFVVVFPSSLKETTTPSHQSGSCEKQPGTIPSSNPEIALLWPCRKTLRVNLHKLSGESLKQSYQRELRSAWEFCPW</sequence>
<proteinExistence type="predicted"/>
<dbReference type="EMBL" id="CABD030069799">
    <property type="status" value="NOT_ANNOTATED_CDS"/>
    <property type="molecule type" value="Genomic_DNA"/>
</dbReference>